<evidence type="ECO:0000313" key="3">
    <source>
        <dbReference type="Proteomes" id="UP001085076"/>
    </source>
</evidence>
<feature type="transmembrane region" description="Helical" evidence="1">
    <location>
        <begin position="326"/>
        <end position="346"/>
    </location>
</feature>
<name>A0A9D5CMG8_9LILI</name>
<accession>A0A9D5CMG8</accession>
<sequence>MAVALRRIESRISRAPPPTPIVTGKGHRSAAIDDLTLSDYLETTLKVPDLTLPESYFPARSPPPVPAEICFNSLFSGDNTAARQVIEAATAMGAFRIEGGITKEELRAAIEAFRAVLGFSEEKRMALKLFNSERGEYEIQEFQWITPMSSMTENAWPESYPPFREKVEKFAAKLQLVAECIARILSDNIRNQRDLENISNKCVVLCLRKHGLHHSEGDQSDIDEHHHSHALSLHLSGDNRELRIRSQNSSSSFVLPPGSILVTIREELEEWCNGELKSANVESLPVQSDDNGISPFSLEFMCSPQALDQNEHINPIIKKVSVMDQLLILLVLSFLYKLWTLLYSYLTNT</sequence>
<keyword evidence="1" id="KW-1133">Transmembrane helix</keyword>
<keyword evidence="1" id="KW-0812">Transmembrane</keyword>
<evidence type="ECO:0000313" key="2">
    <source>
        <dbReference type="EMBL" id="KAJ0975504.1"/>
    </source>
</evidence>
<evidence type="ECO:0000256" key="1">
    <source>
        <dbReference type="SAM" id="Phobius"/>
    </source>
</evidence>
<dbReference type="OrthoDB" id="1523082at2759"/>
<dbReference type="AlphaFoldDB" id="A0A9D5CMG8"/>
<dbReference type="PANTHER" id="PTHR34945:SF4">
    <property type="entry name" value="2-OXOGLUTARATE (2OG) AND FE(II)-DEPENDENT OXYGENASE SUPERFAMILY PROTEIN"/>
    <property type="match status" value="1"/>
</dbReference>
<keyword evidence="3" id="KW-1185">Reference proteome</keyword>
<dbReference type="EMBL" id="JAGGNH010000004">
    <property type="protein sequence ID" value="KAJ0975504.1"/>
    <property type="molecule type" value="Genomic_DNA"/>
</dbReference>
<dbReference type="PANTHER" id="PTHR34945">
    <property type="entry name" value="2-OXOGLUTARATE (2OG) AND FE(II)-DEPENDENT OXYGENASE SUPERFAMILY PROTEIN"/>
    <property type="match status" value="1"/>
</dbReference>
<organism evidence="2 3">
    <name type="scientific">Dioscorea zingiberensis</name>
    <dbReference type="NCBI Taxonomy" id="325984"/>
    <lineage>
        <taxon>Eukaryota</taxon>
        <taxon>Viridiplantae</taxon>
        <taxon>Streptophyta</taxon>
        <taxon>Embryophyta</taxon>
        <taxon>Tracheophyta</taxon>
        <taxon>Spermatophyta</taxon>
        <taxon>Magnoliopsida</taxon>
        <taxon>Liliopsida</taxon>
        <taxon>Dioscoreales</taxon>
        <taxon>Dioscoreaceae</taxon>
        <taxon>Dioscorea</taxon>
    </lineage>
</organism>
<dbReference type="InterPro" id="IPR027443">
    <property type="entry name" value="IPNS-like_sf"/>
</dbReference>
<dbReference type="SUPFAM" id="SSF51197">
    <property type="entry name" value="Clavaminate synthase-like"/>
    <property type="match status" value="1"/>
</dbReference>
<dbReference type="Gene3D" id="2.60.120.330">
    <property type="entry name" value="B-lactam Antibiotic, Isopenicillin N Synthase, Chain"/>
    <property type="match status" value="1"/>
</dbReference>
<gene>
    <name evidence="2" type="ORF">J5N97_017469</name>
</gene>
<reference evidence="2" key="1">
    <citation type="submission" date="2021-03" db="EMBL/GenBank/DDBJ databases">
        <authorList>
            <person name="Li Z."/>
            <person name="Yang C."/>
        </authorList>
    </citation>
    <scope>NUCLEOTIDE SEQUENCE</scope>
    <source>
        <strain evidence="2">Dzin_1.0</strain>
        <tissue evidence="2">Leaf</tissue>
    </source>
</reference>
<keyword evidence="1" id="KW-0472">Membrane</keyword>
<proteinExistence type="predicted"/>
<reference evidence="2" key="2">
    <citation type="journal article" date="2022" name="Hortic Res">
        <title>The genome of Dioscorea zingiberensis sheds light on the biosynthesis, origin and evolution of the medicinally important diosgenin saponins.</title>
        <authorList>
            <person name="Li Y."/>
            <person name="Tan C."/>
            <person name="Li Z."/>
            <person name="Guo J."/>
            <person name="Li S."/>
            <person name="Chen X."/>
            <person name="Wang C."/>
            <person name="Dai X."/>
            <person name="Yang H."/>
            <person name="Song W."/>
            <person name="Hou L."/>
            <person name="Xu J."/>
            <person name="Tong Z."/>
            <person name="Xu A."/>
            <person name="Yuan X."/>
            <person name="Wang W."/>
            <person name="Yang Q."/>
            <person name="Chen L."/>
            <person name="Sun Z."/>
            <person name="Wang K."/>
            <person name="Pan B."/>
            <person name="Chen J."/>
            <person name="Bao Y."/>
            <person name="Liu F."/>
            <person name="Qi X."/>
            <person name="Gang D.R."/>
            <person name="Wen J."/>
            <person name="Li J."/>
        </authorList>
    </citation>
    <scope>NUCLEOTIDE SEQUENCE</scope>
    <source>
        <strain evidence="2">Dzin_1.0</strain>
    </source>
</reference>
<protein>
    <submittedName>
        <fullName evidence="2">Uncharacterized protein</fullName>
    </submittedName>
</protein>
<dbReference type="Proteomes" id="UP001085076">
    <property type="component" value="Miscellaneous, Linkage group lg04"/>
</dbReference>
<comment type="caution">
    <text evidence="2">The sequence shown here is derived from an EMBL/GenBank/DDBJ whole genome shotgun (WGS) entry which is preliminary data.</text>
</comment>